<dbReference type="STRING" id="2041.AERYTH_03795"/>
<accession>A0A0U4CSS1</accession>
<evidence type="ECO:0000256" key="1">
    <source>
        <dbReference type="SAM" id="Phobius"/>
    </source>
</evidence>
<dbReference type="PATRIC" id="fig|2041.4.peg.792"/>
<keyword evidence="1" id="KW-0812">Transmembrane</keyword>
<proteinExistence type="predicted"/>
<feature type="transmembrane region" description="Helical" evidence="1">
    <location>
        <begin position="80"/>
        <end position="98"/>
    </location>
</feature>
<evidence type="ECO:0000313" key="3">
    <source>
        <dbReference type="Proteomes" id="UP000067689"/>
    </source>
</evidence>
<dbReference type="EMBL" id="CP011502">
    <property type="protein sequence ID" value="ALX03885.1"/>
    <property type="molecule type" value="Genomic_DNA"/>
</dbReference>
<sequence length="213" mass="22348">MATQEGPRRRSWRDRTNRAVHGATARVDGQTEDAARRAVTVIVPTVRLLRVPSLVLAVAPLPFLVATVVLGLAAGGTTGTMLAVVALVVALAPAAFAVRRLRLLRAVEEPEQLATELGIAVSLSDRVEEARGALTSIAGGGGLRFVSRLKGVWSGVGMTGRWIDGVDDLPRARWFVPPKIGTTVSITIATLWSVPISALLAFFTAVAAIAGSL</sequence>
<organism evidence="2 3">
    <name type="scientific">Aeromicrobium erythreum</name>
    <dbReference type="NCBI Taxonomy" id="2041"/>
    <lineage>
        <taxon>Bacteria</taxon>
        <taxon>Bacillati</taxon>
        <taxon>Actinomycetota</taxon>
        <taxon>Actinomycetes</taxon>
        <taxon>Propionibacteriales</taxon>
        <taxon>Nocardioidaceae</taxon>
        <taxon>Aeromicrobium</taxon>
    </lineage>
</organism>
<protein>
    <submittedName>
        <fullName evidence="2">Uncharacterized protein</fullName>
    </submittedName>
</protein>
<dbReference type="OrthoDB" id="3745087at2"/>
<dbReference type="AlphaFoldDB" id="A0A0U4CSS1"/>
<dbReference type="RefSeq" id="WP_083516234.1">
    <property type="nucleotide sequence ID" value="NZ_CP011502.1"/>
</dbReference>
<feature type="transmembrane region" description="Helical" evidence="1">
    <location>
        <begin position="180"/>
        <end position="210"/>
    </location>
</feature>
<reference evidence="2 3" key="1">
    <citation type="journal article" date="1991" name="Int. J. Syst. Bacteriol.">
        <title>Description of the erythromycin-producing bacterium Arthrobacter sp. strain NRRL B-3381 as Aeromicrobium erythreum gen. nov., sp. nov.</title>
        <authorList>
            <person name="Miller E.S."/>
            <person name="Woese C.R."/>
            <person name="Brenner S."/>
        </authorList>
    </citation>
    <scope>NUCLEOTIDE SEQUENCE [LARGE SCALE GENOMIC DNA]</scope>
    <source>
        <strain evidence="2 3">AR18</strain>
    </source>
</reference>
<keyword evidence="1" id="KW-1133">Transmembrane helix</keyword>
<feature type="transmembrane region" description="Helical" evidence="1">
    <location>
        <begin position="54"/>
        <end position="74"/>
    </location>
</feature>
<gene>
    <name evidence="2" type="ORF">AERYTH_03795</name>
</gene>
<keyword evidence="1" id="KW-0472">Membrane</keyword>
<dbReference type="KEGG" id="aer:AERYTH_03795"/>
<keyword evidence="3" id="KW-1185">Reference proteome</keyword>
<name>A0A0U4CSS1_9ACTN</name>
<evidence type="ECO:0000313" key="2">
    <source>
        <dbReference type="EMBL" id="ALX03885.1"/>
    </source>
</evidence>
<dbReference type="Proteomes" id="UP000067689">
    <property type="component" value="Chromosome"/>
</dbReference>